<organism evidence="9 10">
    <name type="scientific">Sediminispirochaeta smaragdinae (strain DSM 11293 / JCM 15392 / SEBR 4228)</name>
    <name type="common">Spirochaeta smaragdinae</name>
    <dbReference type="NCBI Taxonomy" id="573413"/>
    <lineage>
        <taxon>Bacteria</taxon>
        <taxon>Pseudomonadati</taxon>
        <taxon>Spirochaetota</taxon>
        <taxon>Spirochaetia</taxon>
        <taxon>Spirochaetales</taxon>
        <taxon>Spirochaetaceae</taxon>
        <taxon>Sediminispirochaeta</taxon>
    </lineage>
</organism>
<feature type="transmembrane region" description="Helical" evidence="8">
    <location>
        <begin position="51"/>
        <end position="71"/>
    </location>
</feature>
<evidence type="ECO:0000256" key="4">
    <source>
        <dbReference type="ARBA" id="ARBA00022475"/>
    </source>
</evidence>
<proteinExistence type="inferred from homology"/>
<dbReference type="Proteomes" id="UP000002318">
    <property type="component" value="Chromosome"/>
</dbReference>
<feature type="transmembrane region" description="Helical" evidence="8">
    <location>
        <begin position="103"/>
        <end position="124"/>
    </location>
</feature>
<dbReference type="InterPro" id="IPR037294">
    <property type="entry name" value="ABC_BtuC-like"/>
</dbReference>
<accession>E1R3S4</accession>
<dbReference type="Pfam" id="PF01032">
    <property type="entry name" value="FecCD"/>
    <property type="match status" value="1"/>
</dbReference>
<dbReference type="PANTHER" id="PTHR30472:SF70">
    <property type="entry name" value="MOLYBDATE IMPORT SYSTEM PERMEASE PROTEIN MOLB"/>
    <property type="match status" value="1"/>
</dbReference>
<evidence type="ECO:0000256" key="8">
    <source>
        <dbReference type="SAM" id="Phobius"/>
    </source>
</evidence>
<keyword evidence="7 8" id="KW-0472">Membrane</keyword>
<evidence type="ECO:0000256" key="3">
    <source>
        <dbReference type="ARBA" id="ARBA00022448"/>
    </source>
</evidence>
<evidence type="ECO:0000256" key="2">
    <source>
        <dbReference type="ARBA" id="ARBA00007935"/>
    </source>
</evidence>
<dbReference type="GO" id="GO:0033214">
    <property type="term" value="P:siderophore-iron import into cell"/>
    <property type="evidence" value="ECO:0007669"/>
    <property type="project" value="TreeGrafter"/>
</dbReference>
<evidence type="ECO:0000313" key="10">
    <source>
        <dbReference type="Proteomes" id="UP000002318"/>
    </source>
</evidence>
<keyword evidence="4" id="KW-1003">Cell membrane</keyword>
<feature type="transmembrane region" description="Helical" evidence="8">
    <location>
        <begin position="226"/>
        <end position="253"/>
    </location>
</feature>
<feature type="transmembrane region" description="Helical" evidence="8">
    <location>
        <begin position="178"/>
        <end position="199"/>
    </location>
</feature>
<sequence length="322" mass="34102">MVKLLCALGLVCLLSLLAGRYPSAGFTAPSTFIHDRLARNLLLSLRLPRLIAALLLGLALGAGGTVFQMLFSNPLVEPGFLGVSQGAAFGAAAAIVLGGTAAWLIQISAACFAFVGLGASYLLARHFRFGGWTLRLVLAGITVSALFSAGVGILKYTADPMSQLPEITFWLLGGLWSVGWKEVLSVLPVVLLAALLLFAHRWRLNLLSMDDRTAFSFGIAPVRERLILLAAATAATAAVISISGMISWVGLIVPHMARKLFSANSRWSLPGAMMLGACFTIVCDTLARTLLAGEIPLGVLTSFIGACFFIILLTKKSTKRGR</sequence>
<dbReference type="KEGG" id="ssm:Spirs_2942"/>
<feature type="transmembrane region" description="Helical" evidence="8">
    <location>
        <begin position="136"/>
        <end position="158"/>
    </location>
</feature>
<keyword evidence="3" id="KW-0813">Transport</keyword>
<dbReference type="SUPFAM" id="SSF81345">
    <property type="entry name" value="ABC transporter involved in vitamin B12 uptake, BtuC"/>
    <property type="match status" value="1"/>
</dbReference>
<protein>
    <submittedName>
        <fullName evidence="9">Transport system permease protein</fullName>
    </submittedName>
</protein>
<comment type="similarity">
    <text evidence="2">Belongs to the binding-protein-dependent transport system permease family. FecCD subfamily.</text>
</comment>
<dbReference type="OrthoDB" id="9792889at2"/>
<keyword evidence="5 8" id="KW-0812">Transmembrane</keyword>
<dbReference type="Gene3D" id="1.10.3470.10">
    <property type="entry name" value="ABC transporter involved in vitamin B12 uptake, BtuC"/>
    <property type="match status" value="1"/>
</dbReference>
<reference evidence="9 10" key="1">
    <citation type="journal article" date="2010" name="Stand. Genomic Sci.">
        <title>Complete genome sequence of Spirochaeta smaragdinae type strain (SEBR 4228).</title>
        <authorList>
            <person name="Mavromatis K."/>
            <person name="Yasawong M."/>
            <person name="Chertkov O."/>
            <person name="Lapidus A."/>
            <person name="Lucas S."/>
            <person name="Nolan M."/>
            <person name="Del Rio T.G."/>
            <person name="Tice H."/>
            <person name="Cheng J.F."/>
            <person name="Pitluck S."/>
            <person name="Liolios K."/>
            <person name="Ivanova N."/>
            <person name="Tapia R."/>
            <person name="Han C."/>
            <person name="Bruce D."/>
            <person name="Goodwin L."/>
            <person name="Pati A."/>
            <person name="Chen A."/>
            <person name="Palaniappan K."/>
            <person name="Land M."/>
            <person name="Hauser L."/>
            <person name="Chang Y.J."/>
            <person name="Jeffries C.D."/>
            <person name="Detter J.C."/>
            <person name="Rohde M."/>
            <person name="Brambilla E."/>
            <person name="Spring S."/>
            <person name="Goker M."/>
            <person name="Sikorski J."/>
            <person name="Woyke T."/>
            <person name="Bristow J."/>
            <person name="Eisen J.A."/>
            <person name="Markowitz V."/>
            <person name="Hugenholtz P."/>
            <person name="Klenk H.P."/>
            <person name="Kyrpides N.C."/>
        </authorList>
    </citation>
    <scope>NUCLEOTIDE SEQUENCE [LARGE SCALE GENOMIC DNA]</scope>
    <source>
        <strain evidence="10">DSM 11293 / JCM 15392 / SEBR 4228</strain>
    </source>
</reference>
<name>E1R3S4_SEDSS</name>
<dbReference type="GO" id="GO:0005886">
    <property type="term" value="C:plasma membrane"/>
    <property type="evidence" value="ECO:0007669"/>
    <property type="project" value="UniProtKB-SubCell"/>
</dbReference>
<evidence type="ECO:0000256" key="1">
    <source>
        <dbReference type="ARBA" id="ARBA00004651"/>
    </source>
</evidence>
<dbReference type="HOGENOM" id="CLU_013016_0_2_12"/>
<evidence type="ECO:0000256" key="5">
    <source>
        <dbReference type="ARBA" id="ARBA00022692"/>
    </source>
</evidence>
<dbReference type="STRING" id="573413.Spirs_2942"/>
<dbReference type="GO" id="GO:0022857">
    <property type="term" value="F:transmembrane transporter activity"/>
    <property type="evidence" value="ECO:0007669"/>
    <property type="project" value="InterPro"/>
</dbReference>
<feature type="transmembrane region" description="Helical" evidence="8">
    <location>
        <begin position="295"/>
        <end position="314"/>
    </location>
</feature>
<comment type="subcellular location">
    <subcellularLocation>
        <location evidence="1">Cell membrane</location>
        <topology evidence="1">Multi-pass membrane protein</topology>
    </subcellularLocation>
</comment>
<dbReference type="PANTHER" id="PTHR30472">
    <property type="entry name" value="FERRIC ENTEROBACTIN TRANSPORT SYSTEM PERMEASE PROTEIN"/>
    <property type="match status" value="1"/>
</dbReference>
<dbReference type="RefSeq" id="WP_013255504.1">
    <property type="nucleotide sequence ID" value="NC_014364.1"/>
</dbReference>
<evidence type="ECO:0000256" key="6">
    <source>
        <dbReference type="ARBA" id="ARBA00022989"/>
    </source>
</evidence>
<dbReference type="EMBL" id="CP002116">
    <property type="protein sequence ID" value="ADK82045.1"/>
    <property type="molecule type" value="Genomic_DNA"/>
</dbReference>
<keyword evidence="6 8" id="KW-1133">Transmembrane helix</keyword>
<evidence type="ECO:0000256" key="7">
    <source>
        <dbReference type="ARBA" id="ARBA00023136"/>
    </source>
</evidence>
<keyword evidence="10" id="KW-1185">Reference proteome</keyword>
<dbReference type="InterPro" id="IPR000522">
    <property type="entry name" value="ABC_transptr_permease_BtuC"/>
</dbReference>
<dbReference type="AlphaFoldDB" id="E1R3S4"/>
<dbReference type="eggNOG" id="COG0609">
    <property type="taxonomic scope" value="Bacteria"/>
</dbReference>
<dbReference type="CDD" id="cd06550">
    <property type="entry name" value="TM_ABC_iron-siderophores_like"/>
    <property type="match status" value="1"/>
</dbReference>
<gene>
    <name evidence="9" type="ordered locus">Spirs_2942</name>
</gene>
<feature type="transmembrane region" description="Helical" evidence="8">
    <location>
        <begin position="78"/>
        <end position="97"/>
    </location>
</feature>
<evidence type="ECO:0000313" key="9">
    <source>
        <dbReference type="EMBL" id="ADK82045.1"/>
    </source>
</evidence>